<organism evidence="1 2">
    <name type="scientific">Salmonella phage 37</name>
    <dbReference type="NCBI Taxonomy" id="1654890"/>
    <lineage>
        <taxon>Viruses</taxon>
        <taxon>Duplodnaviria</taxon>
        <taxon>Heunggongvirae</taxon>
        <taxon>Uroviricota</taxon>
        <taxon>Caudoviricetes</taxon>
        <taxon>Casjensviridae</taxon>
        <taxon>Chivirus</taxon>
        <taxon>Chivirus cv37</taxon>
    </lineage>
</organism>
<dbReference type="Proteomes" id="UP000202449">
    <property type="component" value="Segment"/>
</dbReference>
<protein>
    <submittedName>
        <fullName evidence="1">Uncharacterized protein</fullName>
    </submittedName>
</protein>
<dbReference type="EMBL" id="KR296691">
    <property type="protein sequence ID" value="AKJ73966.1"/>
    <property type="molecule type" value="Genomic_DNA"/>
</dbReference>
<dbReference type="GeneID" id="26684513"/>
<proteinExistence type="predicted"/>
<evidence type="ECO:0000313" key="2">
    <source>
        <dbReference type="Proteomes" id="UP000202449"/>
    </source>
</evidence>
<gene>
    <name evidence="1" type="ORF">SP37_99</name>
</gene>
<name>A0A0N7CDW9_9CAUD</name>
<dbReference type="KEGG" id="vg:26684513"/>
<evidence type="ECO:0000313" key="1">
    <source>
        <dbReference type="EMBL" id="AKJ73966.1"/>
    </source>
</evidence>
<dbReference type="RefSeq" id="YP_009221465.1">
    <property type="nucleotide sequence ID" value="NC_029045.1"/>
</dbReference>
<sequence>MVRVGCMKQYIKQARATYAATGAATLNNDKTAIRVKN</sequence>
<keyword evidence="2" id="KW-1185">Reference proteome</keyword>
<reference evidence="1 2" key="1">
    <citation type="journal article" date="2016" name="Virus Genes">
        <title>Genomic characterization of Salmonella bacteriophages isolated from India.</title>
        <authorList>
            <person name="Karpe Y.A."/>
            <person name="Kanade G.D."/>
            <person name="Pingale K.D."/>
            <person name="Arankalle V.A."/>
            <person name="Banerjee K."/>
        </authorList>
    </citation>
    <scope>NUCLEOTIDE SEQUENCE [LARGE SCALE GENOMIC DNA]</scope>
</reference>
<accession>A0A0N7CDW9</accession>